<keyword evidence="1" id="KW-0805">Transcription regulation</keyword>
<gene>
    <name evidence="5" type="ORF">GCM10011309_13710</name>
</gene>
<keyword evidence="6" id="KW-1185">Reference proteome</keyword>
<evidence type="ECO:0000313" key="5">
    <source>
        <dbReference type="EMBL" id="GGX64736.1"/>
    </source>
</evidence>
<dbReference type="AlphaFoldDB" id="A0A918KIJ2"/>
<dbReference type="SUPFAM" id="SSF54909">
    <property type="entry name" value="Dimeric alpha+beta barrel"/>
    <property type="match status" value="1"/>
</dbReference>
<keyword evidence="3" id="KW-0804">Transcription</keyword>
<evidence type="ECO:0000313" key="6">
    <source>
        <dbReference type="Proteomes" id="UP000600865"/>
    </source>
</evidence>
<reference evidence="5 6" key="1">
    <citation type="journal article" date="2014" name="Int. J. Syst. Evol. Microbiol.">
        <title>Complete genome sequence of Corynebacterium casei LMG S-19264T (=DSM 44701T), isolated from a smear-ripened cheese.</title>
        <authorList>
            <consortium name="US DOE Joint Genome Institute (JGI-PGF)"/>
            <person name="Walter F."/>
            <person name="Albersmeier A."/>
            <person name="Kalinowski J."/>
            <person name="Ruckert C."/>
        </authorList>
    </citation>
    <scope>NUCLEOTIDE SEQUENCE [LARGE SCALE GENOMIC DNA]</scope>
    <source>
        <strain evidence="5 6">KCTC 23968</strain>
    </source>
</reference>
<dbReference type="SMART" id="SM00344">
    <property type="entry name" value="HTH_ASNC"/>
    <property type="match status" value="1"/>
</dbReference>
<accession>A0A918KIJ2</accession>
<name>A0A918KIJ2_9PROT</name>
<evidence type="ECO:0000256" key="1">
    <source>
        <dbReference type="ARBA" id="ARBA00023015"/>
    </source>
</evidence>
<dbReference type="InterPro" id="IPR000485">
    <property type="entry name" value="AsnC-type_HTH_dom"/>
</dbReference>
<dbReference type="Pfam" id="PF01037">
    <property type="entry name" value="AsnC_trans_reg"/>
    <property type="match status" value="1"/>
</dbReference>
<dbReference type="Gene3D" id="3.30.70.920">
    <property type="match status" value="1"/>
</dbReference>
<proteinExistence type="predicted"/>
<dbReference type="Proteomes" id="UP000600865">
    <property type="component" value="Unassembled WGS sequence"/>
</dbReference>
<comment type="caution">
    <text evidence="5">The sequence shown here is derived from an EMBL/GenBank/DDBJ whole genome shotgun (WGS) entry which is preliminary data.</text>
</comment>
<evidence type="ECO:0000259" key="4">
    <source>
        <dbReference type="PROSITE" id="PS50956"/>
    </source>
</evidence>
<dbReference type="GO" id="GO:0006355">
    <property type="term" value="P:regulation of DNA-templated transcription"/>
    <property type="evidence" value="ECO:0007669"/>
    <property type="project" value="UniProtKB-ARBA"/>
</dbReference>
<dbReference type="InterPro" id="IPR036388">
    <property type="entry name" value="WH-like_DNA-bd_sf"/>
</dbReference>
<dbReference type="CDD" id="cd00090">
    <property type="entry name" value="HTH_ARSR"/>
    <property type="match status" value="1"/>
</dbReference>
<dbReference type="InterPro" id="IPR011008">
    <property type="entry name" value="Dimeric_a/b-barrel"/>
</dbReference>
<dbReference type="Gene3D" id="1.10.10.10">
    <property type="entry name" value="Winged helix-like DNA-binding domain superfamily/Winged helix DNA-binding domain"/>
    <property type="match status" value="1"/>
</dbReference>
<feature type="domain" description="HTH asnC-type" evidence="4">
    <location>
        <begin position="49"/>
        <end position="110"/>
    </location>
</feature>
<evidence type="ECO:0000256" key="2">
    <source>
        <dbReference type="ARBA" id="ARBA00023125"/>
    </source>
</evidence>
<dbReference type="PROSITE" id="PS50956">
    <property type="entry name" value="HTH_ASNC_2"/>
    <property type="match status" value="1"/>
</dbReference>
<dbReference type="Pfam" id="PF13404">
    <property type="entry name" value="HTH_AsnC-type"/>
    <property type="match status" value="1"/>
</dbReference>
<protein>
    <submittedName>
        <fullName evidence="5">AsnC family transcriptional regulator</fullName>
    </submittedName>
</protein>
<dbReference type="InterPro" id="IPR019888">
    <property type="entry name" value="Tscrpt_reg_AsnC-like"/>
</dbReference>
<dbReference type="PRINTS" id="PR00033">
    <property type="entry name" value="HTHASNC"/>
</dbReference>
<dbReference type="PANTHER" id="PTHR30154">
    <property type="entry name" value="LEUCINE-RESPONSIVE REGULATORY PROTEIN"/>
    <property type="match status" value="1"/>
</dbReference>
<evidence type="ECO:0000256" key="3">
    <source>
        <dbReference type="ARBA" id="ARBA00023163"/>
    </source>
</evidence>
<dbReference type="PANTHER" id="PTHR30154:SF34">
    <property type="entry name" value="TRANSCRIPTIONAL REGULATOR AZLB"/>
    <property type="match status" value="1"/>
</dbReference>
<dbReference type="InterPro" id="IPR019887">
    <property type="entry name" value="Tscrpt_reg_AsnC/Lrp_C"/>
</dbReference>
<sequence length="199" mass="22728">MRMRLSLDQQQKGNTLFYLRNYTFSTWLNDNFQDIIRKTIPELIKIMSISDIDRKILHELQMNCRQSSAVIGEKVGLSPSACHRRIGLLEDKGLIERYAARLNGQKLGFAMTFYVEVTLEGQSEAILSAFEKAALSRPEVLECHLMTGQADYLIKVAAPDTSDYERIYRRTIAALPHVSRIQSSLVMKTVKRWAGYPAL</sequence>
<dbReference type="GO" id="GO:0005829">
    <property type="term" value="C:cytosol"/>
    <property type="evidence" value="ECO:0007669"/>
    <property type="project" value="TreeGrafter"/>
</dbReference>
<dbReference type="InterPro" id="IPR011991">
    <property type="entry name" value="ArsR-like_HTH"/>
</dbReference>
<dbReference type="GO" id="GO:0043200">
    <property type="term" value="P:response to amino acid"/>
    <property type="evidence" value="ECO:0007669"/>
    <property type="project" value="TreeGrafter"/>
</dbReference>
<dbReference type="GO" id="GO:0043565">
    <property type="term" value="F:sequence-specific DNA binding"/>
    <property type="evidence" value="ECO:0007669"/>
    <property type="project" value="InterPro"/>
</dbReference>
<organism evidence="5 6">
    <name type="scientific">Litorimonas cladophorae</name>
    <dbReference type="NCBI Taxonomy" id="1220491"/>
    <lineage>
        <taxon>Bacteria</taxon>
        <taxon>Pseudomonadati</taxon>
        <taxon>Pseudomonadota</taxon>
        <taxon>Alphaproteobacteria</taxon>
        <taxon>Maricaulales</taxon>
        <taxon>Robiginitomaculaceae</taxon>
    </lineage>
</organism>
<dbReference type="InterPro" id="IPR036390">
    <property type="entry name" value="WH_DNA-bd_sf"/>
</dbReference>
<dbReference type="EMBL" id="BMYV01000001">
    <property type="protein sequence ID" value="GGX64736.1"/>
    <property type="molecule type" value="Genomic_DNA"/>
</dbReference>
<keyword evidence="2" id="KW-0238">DNA-binding</keyword>
<dbReference type="SUPFAM" id="SSF46785">
    <property type="entry name" value="Winged helix' DNA-binding domain"/>
    <property type="match status" value="1"/>
</dbReference>